<feature type="transmembrane region" description="Helical" evidence="1">
    <location>
        <begin position="64"/>
        <end position="82"/>
    </location>
</feature>
<dbReference type="OrthoDB" id="1809010at2"/>
<keyword evidence="3" id="KW-1185">Reference proteome</keyword>
<dbReference type="EMBL" id="WXEX01000001">
    <property type="protein sequence ID" value="MZP41522.1"/>
    <property type="molecule type" value="Genomic_DNA"/>
</dbReference>
<dbReference type="Proteomes" id="UP000471031">
    <property type="component" value="Unassembled WGS sequence"/>
</dbReference>
<feature type="transmembrane region" description="Helical" evidence="1">
    <location>
        <begin position="89"/>
        <end position="107"/>
    </location>
</feature>
<comment type="caution">
    <text evidence="2">The sequence shown here is derived from an EMBL/GenBank/DDBJ whole genome shotgun (WGS) entry which is preliminary data.</text>
</comment>
<keyword evidence="1" id="KW-1133">Transmembrane helix</keyword>
<keyword evidence="1" id="KW-0812">Transmembrane</keyword>
<evidence type="ECO:0000313" key="2">
    <source>
        <dbReference type="EMBL" id="MZP41522.1"/>
    </source>
</evidence>
<dbReference type="RefSeq" id="WP_161260109.1">
    <property type="nucleotide sequence ID" value="NZ_JAFBDC010000001.1"/>
</dbReference>
<feature type="transmembrane region" description="Helical" evidence="1">
    <location>
        <begin position="31"/>
        <end position="52"/>
    </location>
</feature>
<feature type="transmembrane region" description="Helical" evidence="1">
    <location>
        <begin position="6"/>
        <end position="24"/>
    </location>
</feature>
<feature type="transmembrane region" description="Helical" evidence="1">
    <location>
        <begin position="119"/>
        <end position="141"/>
    </location>
</feature>
<keyword evidence="1" id="KW-0472">Membrane</keyword>
<proteinExistence type="predicted"/>
<organism evidence="2 3">
    <name type="scientific">Heliomicrobium gestii</name>
    <name type="common">Heliobacterium gestii</name>
    <dbReference type="NCBI Taxonomy" id="2699"/>
    <lineage>
        <taxon>Bacteria</taxon>
        <taxon>Bacillati</taxon>
        <taxon>Bacillota</taxon>
        <taxon>Clostridia</taxon>
        <taxon>Eubacteriales</taxon>
        <taxon>Heliobacteriaceae</taxon>
        <taxon>Heliomicrobium</taxon>
    </lineage>
</organism>
<evidence type="ECO:0000313" key="3">
    <source>
        <dbReference type="Proteomes" id="UP000471031"/>
    </source>
</evidence>
<evidence type="ECO:0000256" key="1">
    <source>
        <dbReference type="SAM" id="Phobius"/>
    </source>
</evidence>
<gene>
    <name evidence="2" type="ORF">GTO89_00560</name>
</gene>
<sequence length="161" mass="18433">MEQLVLSMMIWILVVVLIPMKRIIELRYAVFVSVVWMIFLDNLSSYLGFYSFEHVLIPIGRASLFQLLAYSGIGILMINWLTRSSISKIISVTSVASAFSILQYVFIQRGAFRYGSFDMIFSYIYSIAALSMFVWLSLAIVGEDKVYSGKKTRDIIDLNPR</sequence>
<name>A0A845L4L4_HELGE</name>
<protein>
    <submittedName>
        <fullName evidence="2">Uncharacterized protein</fullName>
    </submittedName>
</protein>
<reference evidence="2 3" key="1">
    <citation type="submission" date="2020-01" db="EMBL/GenBank/DDBJ databases">
        <title>Whole genome sequence of Heliobacterium gestii DSM 11169.</title>
        <authorList>
            <person name="Kyndt J.A."/>
            <person name="Meyer T.E."/>
        </authorList>
    </citation>
    <scope>NUCLEOTIDE SEQUENCE [LARGE SCALE GENOMIC DNA]</scope>
    <source>
        <strain evidence="2 3">DSM 11169</strain>
    </source>
</reference>
<accession>A0A845L4L4</accession>
<dbReference type="AlphaFoldDB" id="A0A845L4L4"/>